<dbReference type="SUPFAM" id="SSF47413">
    <property type="entry name" value="lambda repressor-like DNA-binding domains"/>
    <property type="match status" value="1"/>
</dbReference>
<keyword evidence="3" id="KW-0804">Transcription</keyword>
<evidence type="ECO:0000259" key="5">
    <source>
        <dbReference type="PROSITE" id="PS50932"/>
    </source>
</evidence>
<dbReference type="Gene3D" id="1.10.260.40">
    <property type="entry name" value="lambda repressor-like DNA-binding domains"/>
    <property type="match status" value="1"/>
</dbReference>
<dbReference type="PROSITE" id="PS00356">
    <property type="entry name" value="HTH_LACI_1"/>
    <property type="match status" value="1"/>
</dbReference>
<protein>
    <submittedName>
        <fullName evidence="6">DNA-binding LacI/PurR family transcriptional regulator</fullName>
    </submittedName>
</protein>
<dbReference type="InterPro" id="IPR010982">
    <property type="entry name" value="Lambda_DNA-bd_dom_sf"/>
</dbReference>
<dbReference type="PANTHER" id="PTHR30146">
    <property type="entry name" value="LACI-RELATED TRANSCRIPTIONAL REPRESSOR"/>
    <property type="match status" value="1"/>
</dbReference>
<dbReference type="Pfam" id="PF13377">
    <property type="entry name" value="Peripla_BP_3"/>
    <property type="match status" value="1"/>
</dbReference>
<dbReference type="GO" id="GO:0000976">
    <property type="term" value="F:transcription cis-regulatory region binding"/>
    <property type="evidence" value="ECO:0007669"/>
    <property type="project" value="TreeGrafter"/>
</dbReference>
<keyword evidence="7" id="KW-1185">Reference proteome</keyword>
<evidence type="ECO:0000256" key="2">
    <source>
        <dbReference type="ARBA" id="ARBA00023125"/>
    </source>
</evidence>
<dbReference type="AlphaFoldDB" id="A0A7Z0GJF8"/>
<dbReference type="GO" id="GO:0003700">
    <property type="term" value="F:DNA-binding transcription factor activity"/>
    <property type="evidence" value="ECO:0007669"/>
    <property type="project" value="TreeGrafter"/>
</dbReference>
<dbReference type="SUPFAM" id="SSF53822">
    <property type="entry name" value="Periplasmic binding protein-like I"/>
    <property type="match status" value="1"/>
</dbReference>
<evidence type="ECO:0000256" key="3">
    <source>
        <dbReference type="ARBA" id="ARBA00023163"/>
    </source>
</evidence>
<evidence type="ECO:0000256" key="4">
    <source>
        <dbReference type="SAM" id="MobiDB-lite"/>
    </source>
</evidence>
<evidence type="ECO:0000313" key="6">
    <source>
        <dbReference type="EMBL" id="NYJ77100.1"/>
    </source>
</evidence>
<dbReference type="EMBL" id="JACCFY010000001">
    <property type="protein sequence ID" value="NYJ77100.1"/>
    <property type="molecule type" value="Genomic_DNA"/>
</dbReference>
<evidence type="ECO:0000313" key="7">
    <source>
        <dbReference type="Proteomes" id="UP000535437"/>
    </source>
</evidence>
<dbReference type="InterPro" id="IPR028082">
    <property type="entry name" value="Peripla_BP_I"/>
</dbReference>
<gene>
    <name evidence="6" type="ORF">HNR09_000511</name>
</gene>
<accession>A0A7Z0GJF8</accession>
<feature type="region of interest" description="Disordered" evidence="4">
    <location>
        <begin position="323"/>
        <end position="342"/>
    </location>
</feature>
<comment type="caution">
    <text evidence="6">The sequence shown here is derived from an EMBL/GenBank/DDBJ whole genome shotgun (WGS) entry which is preliminary data.</text>
</comment>
<reference evidence="6 7" key="1">
    <citation type="submission" date="2020-07" db="EMBL/GenBank/DDBJ databases">
        <title>Sequencing the genomes of 1000 actinobacteria strains.</title>
        <authorList>
            <person name="Klenk H.-P."/>
        </authorList>
    </citation>
    <scope>NUCLEOTIDE SEQUENCE [LARGE SCALE GENOMIC DNA]</scope>
    <source>
        <strain evidence="6 7">DSM 15475</strain>
    </source>
</reference>
<keyword evidence="2 6" id="KW-0238">DNA-binding</keyword>
<dbReference type="Gene3D" id="3.40.50.2300">
    <property type="match status" value="2"/>
</dbReference>
<dbReference type="InterPro" id="IPR000843">
    <property type="entry name" value="HTH_LacI"/>
</dbReference>
<dbReference type="RefSeq" id="WP_343047423.1">
    <property type="nucleotide sequence ID" value="NZ_BAAALL010000004.1"/>
</dbReference>
<dbReference type="Proteomes" id="UP000535437">
    <property type="component" value="Unassembled WGS sequence"/>
</dbReference>
<feature type="domain" description="HTH lacI-type" evidence="5">
    <location>
        <begin position="10"/>
        <end position="64"/>
    </location>
</feature>
<dbReference type="InterPro" id="IPR046335">
    <property type="entry name" value="LacI/GalR-like_sensor"/>
</dbReference>
<dbReference type="CDD" id="cd06267">
    <property type="entry name" value="PBP1_LacI_sugar_binding-like"/>
    <property type="match status" value="1"/>
</dbReference>
<dbReference type="CDD" id="cd01392">
    <property type="entry name" value="HTH_LacI"/>
    <property type="match status" value="1"/>
</dbReference>
<organism evidence="6 7">
    <name type="scientific">Nesterenkonia xinjiangensis</name>
    <dbReference type="NCBI Taxonomy" id="225327"/>
    <lineage>
        <taxon>Bacteria</taxon>
        <taxon>Bacillati</taxon>
        <taxon>Actinomycetota</taxon>
        <taxon>Actinomycetes</taxon>
        <taxon>Micrococcales</taxon>
        <taxon>Micrococcaceae</taxon>
        <taxon>Nesterenkonia</taxon>
    </lineage>
</organism>
<dbReference type="Pfam" id="PF00356">
    <property type="entry name" value="LacI"/>
    <property type="match status" value="1"/>
</dbReference>
<dbReference type="PANTHER" id="PTHR30146:SF155">
    <property type="entry name" value="ALANINE RACEMASE"/>
    <property type="match status" value="1"/>
</dbReference>
<sequence length="342" mass="35901">MPASRSGHRTTIADIAREAGVSKGAVSFALNGRPGVSEATRERILRIARDLGWRPNSAARALTGGTVGAIGLVIDRPPAALGTEAFFNQLIAGLQLGLGDSHSALMVRVVSAEEEELETYSSWWSSRRVDGVVVIDPHADDPRLKLLAELELPAVVVGSHAPRPEVSAVWMDNDGVATMLFDYVAALGHRRLAYVCGDPELDHVAARRAQLRRTAEGRGLQALVEDGDFSAASAAARTRSLLSLGERPSAIVYDNDVMAVAGLNVAHEMGVAVPGDLSLASFDDSHVARLVRPPITAVSRDTTALGAQAARLLLAAVAGGPAREEPGPQATLEVRASTAPPC</sequence>
<evidence type="ECO:0000256" key="1">
    <source>
        <dbReference type="ARBA" id="ARBA00023015"/>
    </source>
</evidence>
<proteinExistence type="predicted"/>
<name>A0A7Z0GJF8_9MICC</name>
<keyword evidence="1" id="KW-0805">Transcription regulation</keyword>
<dbReference type="SMART" id="SM00354">
    <property type="entry name" value="HTH_LACI"/>
    <property type="match status" value="1"/>
</dbReference>
<dbReference type="PROSITE" id="PS50932">
    <property type="entry name" value="HTH_LACI_2"/>
    <property type="match status" value="1"/>
</dbReference>